<name>A0A0U3MDS4_9BURK</name>
<feature type="transmembrane region" description="Helical" evidence="4">
    <location>
        <begin position="196"/>
        <end position="221"/>
    </location>
</feature>
<dbReference type="PANTHER" id="PTHR10120">
    <property type="entry name" value="CAAX PRENYL PROTEASE 1"/>
    <property type="match status" value="1"/>
</dbReference>
<feature type="binding site" evidence="2">
    <location>
        <position position="330"/>
    </location>
    <ligand>
        <name>Zn(2+)</name>
        <dbReference type="ChEBI" id="CHEBI:29105"/>
        <note>catalytic</note>
    </ligand>
</feature>
<dbReference type="Gene3D" id="3.30.2010.10">
    <property type="entry name" value="Metalloproteases ('zincins'), catalytic domain"/>
    <property type="match status" value="1"/>
</dbReference>
<reference evidence="6 7" key="1">
    <citation type="submission" date="2015-12" db="EMBL/GenBank/DDBJ databases">
        <title>Complete genome of Roseateles depolymerans KCTC 42856.</title>
        <authorList>
            <person name="Kim K.M."/>
        </authorList>
    </citation>
    <scope>NUCLEOTIDE SEQUENCE [LARGE SCALE GENOMIC DNA]</scope>
    <source>
        <strain evidence="6 7">KCTC 42856</strain>
    </source>
</reference>
<dbReference type="STRING" id="76731.RD2015_1135"/>
<feature type="chain" id="PRO_5043971635" evidence="5">
    <location>
        <begin position="21"/>
        <end position="478"/>
    </location>
</feature>
<feature type="transmembrane region" description="Helical" evidence="4">
    <location>
        <begin position="155"/>
        <end position="176"/>
    </location>
</feature>
<dbReference type="RefSeq" id="WP_083525373.1">
    <property type="nucleotide sequence ID" value="NZ_CP013729.1"/>
</dbReference>
<dbReference type="Pfam" id="PF16491">
    <property type="entry name" value="Peptidase_M48_N"/>
    <property type="match status" value="1"/>
</dbReference>
<protein>
    <submittedName>
        <fullName evidence="6">Ste24 endopeptidase</fullName>
    </submittedName>
</protein>
<dbReference type="Pfam" id="PF01435">
    <property type="entry name" value="Peptidase_M48"/>
    <property type="match status" value="1"/>
</dbReference>
<dbReference type="InterPro" id="IPR001915">
    <property type="entry name" value="Peptidase_M48"/>
</dbReference>
<feature type="transmembrane region" description="Helical" evidence="4">
    <location>
        <begin position="228"/>
        <end position="251"/>
    </location>
</feature>
<keyword evidence="4" id="KW-0472">Membrane</keyword>
<feature type="transmembrane region" description="Helical" evidence="4">
    <location>
        <begin position="340"/>
        <end position="358"/>
    </location>
</feature>
<evidence type="ECO:0000313" key="6">
    <source>
        <dbReference type="EMBL" id="ALV05628.1"/>
    </source>
</evidence>
<feature type="binding site" evidence="2">
    <location>
        <position position="334"/>
    </location>
    <ligand>
        <name>Zn(2+)</name>
        <dbReference type="ChEBI" id="CHEBI:29105"/>
        <note>catalytic</note>
    </ligand>
</feature>
<dbReference type="CDD" id="cd07343">
    <property type="entry name" value="M48A_Zmpste24p_like"/>
    <property type="match status" value="1"/>
</dbReference>
<keyword evidence="4" id="KW-0812">Transmembrane</keyword>
<feature type="active site" description="Proton donor" evidence="1">
    <location>
        <position position="414"/>
    </location>
</feature>
<dbReference type="GO" id="GO:0046872">
    <property type="term" value="F:metal ion binding"/>
    <property type="evidence" value="ECO:0007669"/>
    <property type="project" value="UniProtKB-KW"/>
</dbReference>
<keyword evidence="5" id="KW-0732">Signal</keyword>
<feature type="region of interest" description="Disordered" evidence="3">
    <location>
        <begin position="26"/>
        <end position="46"/>
    </location>
</feature>
<keyword evidence="2" id="KW-0479">Metal-binding</keyword>
<gene>
    <name evidence="6" type="ORF">RD2015_1135</name>
</gene>
<evidence type="ECO:0000256" key="3">
    <source>
        <dbReference type="SAM" id="MobiDB-lite"/>
    </source>
</evidence>
<keyword evidence="7" id="KW-1185">Reference proteome</keyword>
<evidence type="ECO:0000256" key="2">
    <source>
        <dbReference type="PIRSR" id="PIRSR627057-2"/>
    </source>
</evidence>
<dbReference type="GO" id="GO:0071586">
    <property type="term" value="P:CAAX-box protein processing"/>
    <property type="evidence" value="ECO:0007669"/>
    <property type="project" value="InterPro"/>
</dbReference>
<evidence type="ECO:0000256" key="4">
    <source>
        <dbReference type="SAM" id="Phobius"/>
    </source>
</evidence>
<evidence type="ECO:0000256" key="5">
    <source>
        <dbReference type="SAM" id="SignalP"/>
    </source>
</evidence>
<feature type="transmembrane region" description="Helical" evidence="4">
    <location>
        <begin position="114"/>
        <end position="134"/>
    </location>
</feature>
<proteinExistence type="predicted"/>
<evidence type="ECO:0000256" key="1">
    <source>
        <dbReference type="PIRSR" id="PIRSR627057-1"/>
    </source>
</evidence>
<dbReference type="AlphaFoldDB" id="A0A0U3MDS4"/>
<feature type="active site" evidence="1">
    <location>
        <position position="331"/>
    </location>
</feature>
<dbReference type="GO" id="GO:0004222">
    <property type="term" value="F:metalloendopeptidase activity"/>
    <property type="evidence" value="ECO:0007669"/>
    <property type="project" value="InterPro"/>
</dbReference>
<keyword evidence="4" id="KW-1133">Transmembrane helix</keyword>
<evidence type="ECO:0000313" key="7">
    <source>
        <dbReference type="Proteomes" id="UP000060699"/>
    </source>
</evidence>
<dbReference type="EMBL" id="CP013729">
    <property type="protein sequence ID" value="ALV05628.1"/>
    <property type="molecule type" value="Genomic_DNA"/>
</dbReference>
<sequence precursor="true">MKQRQWITALAMSVVLTVMAAGPTAASAQGQTQTPEQTRAQTQPLDQTQAQTQAQAQAQTAEAIAKSSWFKVQPVDDAWRQSLPLDAKAATQAYMDRIPADVLTRSNDYYEGGYWLQLWHLLLGLVVAAVWMSGRRTARVRDWATRVGRGPLPRDFLFSAVYLGIGTLVSLPLTVYEEWWREHAYNMATQTLGAWMVDWTVASLINLLIGAVAFVGLYALMRRARQHWWAWGTAGAMALLTLVIAISPVVFEPMFNTYKPVEDGPLKQSLLRMAHATGVPADDVLVFDASRQTTKVSANVSGLFGTAAIRLNDNLLRRTTEPEIRAVTGHEIGHYVLNHIPKMLLMLGLVVFAAFLVAKEVMNRMLRRTSSASGVDDVADIAGLPLLMAIFSVFFALATPITNTMIRVQEAEADQFGLALSREPLAFAEGQLRLVEYRKADPGPLEEVWFYSHPSTRARIFAAMRWREAMNTPANARP</sequence>
<dbReference type="OrthoDB" id="9781930at2"/>
<comment type="cofactor">
    <cofactor evidence="2">
        <name>Zn(2+)</name>
        <dbReference type="ChEBI" id="CHEBI:29105"/>
    </cofactor>
    <text evidence="2">Binds 1 zinc ion per subunit.</text>
</comment>
<dbReference type="InterPro" id="IPR032456">
    <property type="entry name" value="Peptidase_M48_N"/>
</dbReference>
<dbReference type="KEGG" id="rdp:RD2015_1135"/>
<feature type="compositionally biased region" description="Polar residues" evidence="3">
    <location>
        <begin position="26"/>
        <end position="39"/>
    </location>
</feature>
<organism evidence="6 7">
    <name type="scientific">Roseateles depolymerans</name>
    <dbReference type="NCBI Taxonomy" id="76731"/>
    <lineage>
        <taxon>Bacteria</taxon>
        <taxon>Pseudomonadati</taxon>
        <taxon>Pseudomonadota</taxon>
        <taxon>Betaproteobacteria</taxon>
        <taxon>Burkholderiales</taxon>
        <taxon>Sphaerotilaceae</taxon>
        <taxon>Roseateles</taxon>
    </lineage>
</organism>
<feature type="binding site" evidence="2">
    <location>
        <position position="410"/>
    </location>
    <ligand>
        <name>Zn(2+)</name>
        <dbReference type="ChEBI" id="CHEBI:29105"/>
        <note>catalytic</note>
    </ligand>
</feature>
<feature type="transmembrane region" description="Helical" evidence="4">
    <location>
        <begin position="378"/>
        <end position="398"/>
    </location>
</feature>
<dbReference type="Proteomes" id="UP000060699">
    <property type="component" value="Chromosome"/>
</dbReference>
<feature type="signal peptide" evidence="5">
    <location>
        <begin position="1"/>
        <end position="20"/>
    </location>
</feature>
<dbReference type="InterPro" id="IPR027057">
    <property type="entry name" value="CAXX_Prtase_1"/>
</dbReference>
<keyword evidence="2" id="KW-0862">Zinc</keyword>
<accession>A0A0U3MDS4</accession>